<evidence type="ECO:0000256" key="3">
    <source>
        <dbReference type="ARBA" id="ARBA00022793"/>
    </source>
</evidence>
<dbReference type="EMBL" id="JBIPKE010000015">
    <property type="protein sequence ID" value="MFH6983444.1"/>
    <property type="molecule type" value="Genomic_DNA"/>
</dbReference>
<dbReference type="RefSeq" id="WP_395417007.1">
    <property type="nucleotide sequence ID" value="NZ_JBIPKE010000015.1"/>
</dbReference>
<keyword evidence="3" id="KW-0210">Decarboxylase</keyword>
<evidence type="ECO:0000256" key="4">
    <source>
        <dbReference type="ARBA" id="ARBA00022898"/>
    </source>
</evidence>
<dbReference type="PANTHER" id="PTHR11999:SF70">
    <property type="entry name" value="MIP05841P"/>
    <property type="match status" value="1"/>
</dbReference>
<evidence type="ECO:0000256" key="6">
    <source>
        <dbReference type="RuleBase" id="RU000382"/>
    </source>
</evidence>
<dbReference type="Proteomes" id="UP001610063">
    <property type="component" value="Unassembled WGS sequence"/>
</dbReference>
<dbReference type="Gene3D" id="3.90.1150.10">
    <property type="entry name" value="Aspartate Aminotransferase, domain 1"/>
    <property type="match status" value="1"/>
</dbReference>
<evidence type="ECO:0000313" key="8">
    <source>
        <dbReference type="Proteomes" id="UP001610063"/>
    </source>
</evidence>
<dbReference type="InterPro" id="IPR015421">
    <property type="entry name" value="PyrdxlP-dep_Trfase_major"/>
</dbReference>
<evidence type="ECO:0000256" key="2">
    <source>
        <dbReference type="ARBA" id="ARBA00009533"/>
    </source>
</evidence>
<gene>
    <name evidence="7" type="ORF">ACHKAR_08350</name>
</gene>
<keyword evidence="5 6" id="KW-0456">Lyase</keyword>
<dbReference type="Gene3D" id="3.40.640.10">
    <property type="entry name" value="Type I PLP-dependent aspartate aminotransferase-like (Major domain)"/>
    <property type="match status" value="1"/>
</dbReference>
<comment type="similarity">
    <text evidence="2 6">Belongs to the group II decarboxylase family.</text>
</comment>
<evidence type="ECO:0000256" key="1">
    <source>
        <dbReference type="ARBA" id="ARBA00001933"/>
    </source>
</evidence>
<sequence length="471" mass="52024">MNTILKEDLLTLNKLLSDTLLQGLTYLSNLDQTPTSVSFDPPAERTLSTSGMGGEGALYEFINRFESLMVASSGPRYWGFVTGGSTPAALMGDLLATIYDQNTQTTKGHGDVSAIVEFETIRLLLELFDLPDDFMGGFVTGATMSNFTCLGAARQWVGRRQGYDIAKSGISRPIHILSAVPHSSSIKALSMLGIGSSQVTRIPTINPTREAIDISKLEEAIHQLNGEPFILISSGGTVNTVDFDDMRAISALREKHDFWWHIDAAFGGFAAVSPKHKHLIEGWERADSITIDGHKWLNVPYESAFFFTRKEHTLHQVDTFQNSNAPYLGDPNENFNYLNFLPENSRRFKALAAWFSLVAYGKEGYREIVERTIDMAQELGQFIADSEAFELLAPTRLNTVCFTLKNGNEADVNTFLAKLNDGGKVFMTPTSFNGRAGIRAALVNWRTTAADVQIVKEEMNQVIQGIQSVVL</sequence>
<dbReference type="InterPro" id="IPR015424">
    <property type="entry name" value="PyrdxlP-dep_Trfase"/>
</dbReference>
<comment type="cofactor">
    <cofactor evidence="1 6">
        <name>pyridoxal 5'-phosphate</name>
        <dbReference type="ChEBI" id="CHEBI:597326"/>
    </cofactor>
</comment>
<dbReference type="PRINTS" id="PR00800">
    <property type="entry name" value="YHDCRBOXLASE"/>
</dbReference>
<reference evidence="7 8" key="1">
    <citation type="journal article" date="2013" name="Int. J. Syst. Evol. Microbiol.">
        <title>Marinoscillum luteum sp. nov., isolated from marine sediment.</title>
        <authorList>
            <person name="Cha I.T."/>
            <person name="Park S.J."/>
            <person name="Kim S.J."/>
            <person name="Kim J.G."/>
            <person name="Jung M.Y."/>
            <person name="Shin K.S."/>
            <person name="Kwon K.K."/>
            <person name="Yang S.H."/>
            <person name="Seo Y.S."/>
            <person name="Rhee S.K."/>
        </authorList>
    </citation>
    <scope>NUCLEOTIDE SEQUENCE [LARGE SCALE GENOMIC DNA]</scope>
    <source>
        <strain evidence="7 8">KCTC 23939</strain>
    </source>
</reference>
<keyword evidence="8" id="KW-1185">Reference proteome</keyword>
<dbReference type="InterPro" id="IPR010977">
    <property type="entry name" value="Aromatic_deC"/>
</dbReference>
<dbReference type="SUPFAM" id="SSF53383">
    <property type="entry name" value="PLP-dependent transferases"/>
    <property type="match status" value="1"/>
</dbReference>
<organism evidence="7 8">
    <name type="scientific">Marinoscillum luteum</name>
    <dbReference type="NCBI Taxonomy" id="861051"/>
    <lineage>
        <taxon>Bacteria</taxon>
        <taxon>Pseudomonadati</taxon>
        <taxon>Bacteroidota</taxon>
        <taxon>Cytophagia</taxon>
        <taxon>Cytophagales</taxon>
        <taxon>Reichenbachiellaceae</taxon>
        <taxon>Marinoscillum</taxon>
    </lineage>
</organism>
<dbReference type="PANTHER" id="PTHR11999">
    <property type="entry name" value="GROUP II PYRIDOXAL-5-PHOSPHATE DECARBOXYLASE"/>
    <property type="match status" value="1"/>
</dbReference>
<protein>
    <submittedName>
        <fullName evidence="7">Pyridoxal phosphate-dependent decarboxylase family protein</fullName>
    </submittedName>
</protein>
<dbReference type="InterPro" id="IPR015422">
    <property type="entry name" value="PyrdxlP-dep_Trfase_small"/>
</dbReference>
<dbReference type="Pfam" id="PF00282">
    <property type="entry name" value="Pyridoxal_deC"/>
    <property type="match status" value="1"/>
</dbReference>
<keyword evidence="4 6" id="KW-0663">Pyridoxal phosphate</keyword>
<proteinExistence type="inferred from homology"/>
<name>A0ABW7N7H4_9BACT</name>
<comment type="caution">
    <text evidence="7">The sequence shown here is derived from an EMBL/GenBank/DDBJ whole genome shotgun (WGS) entry which is preliminary data.</text>
</comment>
<accession>A0ABW7N7H4</accession>
<evidence type="ECO:0000256" key="5">
    <source>
        <dbReference type="ARBA" id="ARBA00023239"/>
    </source>
</evidence>
<evidence type="ECO:0000313" key="7">
    <source>
        <dbReference type="EMBL" id="MFH6983444.1"/>
    </source>
</evidence>
<dbReference type="InterPro" id="IPR002129">
    <property type="entry name" value="PyrdxlP-dep_de-COase"/>
</dbReference>